<dbReference type="PANTHER" id="PTHR25465">
    <property type="entry name" value="B-BOX DOMAIN CONTAINING"/>
    <property type="match status" value="1"/>
</dbReference>
<dbReference type="InterPro" id="IPR001841">
    <property type="entry name" value="Znf_RING"/>
</dbReference>
<dbReference type="Pfam" id="PF00643">
    <property type="entry name" value="zf-B_box"/>
    <property type="match status" value="1"/>
</dbReference>
<evidence type="ECO:0000259" key="6">
    <source>
        <dbReference type="PROSITE" id="PS50089"/>
    </source>
</evidence>
<dbReference type="RefSeq" id="XP_030643707.1">
    <property type="nucleotide sequence ID" value="XM_030787847.1"/>
</dbReference>
<name>A0A6J2WJ63_CHACN</name>
<proteinExistence type="predicted"/>
<keyword evidence="8" id="KW-1185">Reference proteome</keyword>
<dbReference type="Gene3D" id="3.30.40.10">
    <property type="entry name" value="Zinc/RING finger domain, C3HC4 (zinc finger)"/>
    <property type="match status" value="1"/>
</dbReference>
<dbReference type="SMART" id="SM00336">
    <property type="entry name" value="BBOX"/>
    <property type="match status" value="1"/>
</dbReference>
<evidence type="ECO:0000256" key="4">
    <source>
        <dbReference type="PROSITE-ProRule" id="PRU00024"/>
    </source>
</evidence>
<dbReference type="Pfam" id="PF15227">
    <property type="entry name" value="zf-C3HC4_4"/>
    <property type="match status" value="1"/>
</dbReference>
<dbReference type="AlphaFoldDB" id="A0A6J2WJ63"/>
<dbReference type="Gene3D" id="4.10.830.40">
    <property type="match status" value="1"/>
</dbReference>
<reference evidence="9" key="2">
    <citation type="submission" date="2025-08" db="UniProtKB">
        <authorList>
            <consortium name="RefSeq"/>
        </authorList>
    </citation>
    <scope>IDENTIFICATION</scope>
</reference>
<dbReference type="SMART" id="SM00184">
    <property type="entry name" value="RING"/>
    <property type="match status" value="1"/>
</dbReference>
<feature type="domain" description="RING-type" evidence="6">
    <location>
        <begin position="15"/>
        <end position="58"/>
    </location>
</feature>
<dbReference type="PROSITE" id="PS50119">
    <property type="entry name" value="ZF_BBOX"/>
    <property type="match status" value="1"/>
</dbReference>
<reference evidence="8" key="1">
    <citation type="submission" date="2024-06" db="UniProtKB">
        <authorList>
            <consortium name="RefSeq"/>
        </authorList>
    </citation>
    <scope>NUCLEOTIDE SEQUENCE [LARGE SCALE GENOMIC DNA]</scope>
</reference>
<organism evidence="8 9">
    <name type="scientific">Chanos chanos</name>
    <name type="common">Milkfish</name>
    <name type="synonym">Mugil chanos</name>
    <dbReference type="NCBI Taxonomy" id="29144"/>
    <lineage>
        <taxon>Eukaryota</taxon>
        <taxon>Metazoa</taxon>
        <taxon>Chordata</taxon>
        <taxon>Craniata</taxon>
        <taxon>Vertebrata</taxon>
        <taxon>Euteleostomi</taxon>
        <taxon>Actinopterygii</taxon>
        <taxon>Neopterygii</taxon>
        <taxon>Teleostei</taxon>
        <taxon>Ostariophysi</taxon>
        <taxon>Gonorynchiformes</taxon>
        <taxon>Chanidae</taxon>
        <taxon>Chanos</taxon>
    </lineage>
</organism>
<evidence type="ECO:0000256" key="5">
    <source>
        <dbReference type="SAM" id="Coils"/>
    </source>
</evidence>
<dbReference type="Proteomes" id="UP000504632">
    <property type="component" value="Chromosome 11"/>
</dbReference>
<dbReference type="CDD" id="cd19769">
    <property type="entry name" value="Bbox2_TRIM16-like"/>
    <property type="match status" value="1"/>
</dbReference>
<protein>
    <submittedName>
        <fullName evidence="9">E3 ubiquitin-protein ligase TRIM47-like</fullName>
    </submittedName>
</protein>
<keyword evidence="1" id="KW-0479">Metal-binding</keyword>
<dbReference type="Gene3D" id="3.30.160.60">
    <property type="entry name" value="Classic Zinc Finger"/>
    <property type="match status" value="1"/>
</dbReference>
<keyword evidence="3" id="KW-0862">Zinc</keyword>
<dbReference type="OrthoDB" id="6105938at2759"/>
<feature type="coiled-coil region" evidence="5">
    <location>
        <begin position="248"/>
        <end position="287"/>
    </location>
</feature>
<gene>
    <name evidence="9" type="primary">LOC115823824</name>
</gene>
<dbReference type="PROSITE" id="PS00518">
    <property type="entry name" value="ZF_RING_1"/>
    <property type="match status" value="1"/>
</dbReference>
<dbReference type="GeneID" id="115823824"/>
<evidence type="ECO:0000313" key="8">
    <source>
        <dbReference type="Proteomes" id="UP000504632"/>
    </source>
</evidence>
<dbReference type="GO" id="GO:0008270">
    <property type="term" value="F:zinc ion binding"/>
    <property type="evidence" value="ECO:0007669"/>
    <property type="project" value="UniProtKB-KW"/>
</dbReference>
<dbReference type="PROSITE" id="PS50089">
    <property type="entry name" value="ZF_RING_2"/>
    <property type="match status" value="1"/>
</dbReference>
<evidence type="ECO:0000256" key="1">
    <source>
        <dbReference type="ARBA" id="ARBA00022723"/>
    </source>
</evidence>
<dbReference type="Pfam" id="PF25600">
    <property type="entry name" value="TRIM_CC"/>
    <property type="match status" value="1"/>
</dbReference>
<dbReference type="InterPro" id="IPR000315">
    <property type="entry name" value="Znf_B-box"/>
</dbReference>
<keyword evidence="2 4" id="KW-0863">Zinc-finger</keyword>
<accession>A0A6J2WJ63</accession>
<keyword evidence="5" id="KW-0175">Coiled coil</keyword>
<evidence type="ECO:0000259" key="7">
    <source>
        <dbReference type="PROSITE" id="PS50119"/>
    </source>
</evidence>
<feature type="domain" description="B box-type" evidence="7">
    <location>
        <begin position="147"/>
        <end position="187"/>
    </location>
</feature>
<dbReference type="SUPFAM" id="SSF57850">
    <property type="entry name" value="RING/U-box"/>
    <property type="match status" value="1"/>
</dbReference>
<dbReference type="InterPro" id="IPR017907">
    <property type="entry name" value="Znf_RING_CS"/>
</dbReference>
<evidence type="ECO:0000256" key="2">
    <source>
        <dbReference type="ARBA" id="ARBA00022771"/>
    </source>
</evidence>
<dbReference type="PANTHER" id="PTHR25465:SF5">
    <property type="entry name" value="E3 UBIQUITIN_ISG15 LIGASE TRIM25-RELATED"/>
    <property type="match status" value="1"/>
</dbReference>
<dbReference type="InterPro" id="IPR051051">
    <property type="entry name" value="E3_ubiq-ligase_TRIM/RNF"/>
</dbReference>
<dbReference type="InterPro" id="IPR013083">
    <property type="entry name" value="Znf_RING/FYVE/PHD"/>
</dbReference>
<evidence type="ECO:0000256" key="3">
    <source>
        <dbReference type="ARBA" id="ARBA00022833"/>
    </source>
</evidence>
<dbReference type="InParanoid" id="A0A6J2WJ63"/>
<sequence length="400" mass="45334">MAEASVSVDRDQFSCPVCLDLLKDPVTINCGHSYCMGCIKGCWDQEAQRGVYSCPKCRQTFRSRPVLGRNNILAEMVEKLRETVASLDQNSPAGPTDVACDVCTAPKFKAVKSCLVCLASYCGTHLRLHSELNPGNRHKVIDNPDQMKKRICPYHNKPLNEFCCTDQKFICRMCVLDYHRGHDVLPVEAERAQKQGQIGTIQTQYRQRVLEREKKLRQLKQGIQSLKVSAQATVNEYEKMFTELVSSLKKKSSELTELIRSRERAELERTEGILKRLEKEIAELKRRDTELWQLSQCDDDWLFLQNFPSLSTLPGSEHFPNITVNLPSFGDTRKSVSELKKQVEALCRKECDKVSLQDFHQLTVDTNSAYEYLGLTEEPGPTSTPLSVSALAFGFLTAQT</sequence>
<dbReference type="SUPFAM" id="SSF57845">
    <property type="entry name" value="B-box zinc-binding domain"/>
    <property type="match status" value="1"/>
</dbReference>
<dbReference type="InterPro" id="IPR058030">
    <property type="entry name" value="TRIM8/14/16/25/29/45/65_CC"/>
</dbReference>
<evidence type="ECO:0000313" key="9">
    <source>
        <dbReference type="RefSeq" id="XP_030643707.1"/>
    </source>
</evidence>